<dbReference type="InterPro" id="IPR009216">
    <property type="entry name" value="Virulence_factor_SrfB"/>
</dbReference>
<comment type="caution">
    <text evidence="1">The sequence shown here is derived from an EMBL/GenBank/DDBJ whole genome shotgun (WGS) entry which is preliminary data.</text>
</comment>
<dbReference type="InterPro" id="IPR043129">
    <property type="entry name" value="ATPase_NBD"/>
</dbReference>
<dbReference type="SUPFAM" id="SSF53067">
    <property type="entry name" value="Actin-like ATPase domain"/>
    <property type="match status" value="1"/>
</dbReference>
<dbReference type="Pfam" id="PF07520">
    <property type="entry name" value="SrfB"/>
    <property type="match status" value="1"/>
</dbReference>
<proteinExistence type="predicted"/>
<dbReference type="Proteomes" id="UP000681610">
    <property type="component" value="Unassembled WGS sequence"/>
</dbReference>
<protein>
    <submittedName>
        <fullName evidence="1">Virulence factor SrfB</fullName>
    </submittedName>
</protein>
<accession>A0ABS3PY83</accession>
<organism evidence="1 2">
    <name type="scientific">Capnocytophaga bilenii</name>
    <dbReference type="NCBI Taxonomy" id="2819369"/>
    <lineage>
        <taxon>Bacteria</taxon>
        <taxon>Pseudomonadati</taxon>
        <taxon>Bacteroidota</taxon>
        <taxon>Flavobacteriia</taxon>
        <taxon>Flavobacteriales</taxon>
        <taxon>Flavobacteriaceae</taxon>
        <taxon>Capnocytophaga</taxon>
    </lineage>
</organism>
<name>A0ABS3PY83_9FLAO</name>
<sequence length="1010" mass="117342">MKRISLIANSGIQYIKFKTEIDKDFGKKPENKIYYHEPFDNNTNEFVLDPLFKYTKQGDTVFYRWQQLYEGDYFVNGRIKEDMDLSNLQPVLVAEEEGNLLKALKAFQRKWIPLPYFKDNSINKDVLYPTDWVRVFIDCDDELTNAKVIIAVDTLLAQNEYDKTGPQLSLNIEENVFKLEQSTLNIANVLCDPQFASAWINDYLSDVYYGKNEDLRYEKPYKQYIAKYLLFVKWLGSLMNMPEIQLFTDRTKKKEVDLVIDVGNSATCALLFENKDDNTFDFESVKKLIIQDYTEPDKQYDEPFPMNIIFSESKFGDINDTSDNKKFTVPSLVRIGWEAEHLINATVTDLSLGYELKTHNSSPKRYLWDDSPSEREWEFNPKDYKNIKKVYLNGITNQLKTDGELVRANDMFMSKPLFSRKSLMKFVFLEILVHAYAQINSFEFREEHGQMMRPRSLKRITISCPTAMIQAEQVALRQAAEEACELLKNYANYYFDEDYREYWFEKPEIIPSTNDIKKTLSQLEDRVDWSYDEASCSQFVFLYSLIVKKLKGNNYVIDNYLFKGKNTLKIASVDIGAGTTDILINQYQLKENGKDSDLLTPTPLFWDSFKFAGDDLLKDLIQKIIIEGEVKTEADAGCTGVIQNHGIGQGINNMSELLNNFFGEDANNISYKGRVIRQAFVQQVAIPIALAYLKNANNTDTPIETKTFEEIIGRKFQNTELLKYFERHFGFSLLDLQWKISADRVNTIVSSVFDTLIRQICVVFNQYQCDFVVLSGKPASLKSFEALFRKYLTISPSCLINLNTYWIGRWYPFADGNGFINDPKTVVSVGAIVALMAGKLFKIRDLKIETKEITQKLISTADYIVRTNNSEKEVILSPKKNANELEVSTLPFHFGYSKFLSKNYPYADLYSIRINEEEVAAQVRRKYPSQTEDYIQRQIEVEKNAIRQNLPLKMQIERDYDESKEVIIIESVEDAEGNEKLNKYFSMHYQTLEDEKGYWLDKCEFILNVK</sequence>
<keyword evidence="2" id="KW-1185">Reference proteome</keyword>
<evidence type="ECO:0000313" key="2">
    <source>
        <dbReference type="Proteomes" id="UP000681610"/>
    </source>
</evidence>
<dbReference type="EMBL" id="JAGDYP010000005">
    <property type="protein sequence ID" value="MBO1884295.1"/>
    <property type="molecule type" value="Genomic_DNA"/>
</dbReference>
<dbReference type="RefSeq" id="WP_208058816.1">
    <property type="nucleotide sequence ID" value="NZ_JAGDYP010000005.1"/>
</dbReference>
<reference evidence="1 2" key="1">
    <citation type="submission" date="2021-03" db="EMBL/GenBank/DDBJ databases">
        <title>Isolation and description of Capnocytophaga bilenii sp. nov., a novel Capnocytophaga species, isolated from a gingivitis subject.</title>
        <authorList>
            <person name="Antezack A."/>
            <person name="Monnet-Corti V."/>
            <person name="La Scola B."/>
        </authorList>
    </citation>
    <scope>NUCLEOTIDE SEQUENCE [LARGE SCALE GENOMIC DNA]</scope>
    <source>
        <strain evidence="1 2">Marseille-Q4570</strain>
    </source>
</reference>
<evidence type="ECO:0000313" key="1">
    <source>
        <dbReference type="EMBL" id="MBO1884295.1"/>
    </source>
</evidence>
<gene>
    <name evidence="1" type="ORF">J4N46_07640</name>
</gene>